<dbReference type="EMBL" id="WHOC01000089">
    <property type="protein sequence ID" value="NOU87604.1"/>
    <property type="molecule type" value="Genomic_DNA"/>
</dbReference>
<dbReference type="InterPro" id="IPR006059">
    <property type="entry name" value="SBP"/>
</dbReference>
<dbReference type="SUPFAM" id="SSF53850">
    <property type="entry name" value="Periplasmic binding protein-like II"/>
    <property type="match status" value="1"/>
</dbReference>
<feature type="region of interest" description="Disordered" evidence="5">
    <location>
        <begin position="36"/>
        <end position="56"/>
    </location>
</feature>
<dbReference type="Pfam" id="PF01547">
    <property type="entry name" value="SBP_bac_1"/>
    <property type="match status" value="1"/>
</dbReference>
<comment type="caution">
    <text evidence="6">The sequence shown here is derived from an EMBL/GenBank/DDBJ whole genome shotgun (WGS) entry which is preliminary data.</text>
</comment>
<dbReference type="CDD" id="cd13585">
    <property type="entry name" value="PBP2_TMBP_like"/>
    <property type="match status" value="1"/>
</dbReference>
<evidence type="ECO:0000256" key="2">
    <source>
        <dbReference type="ARBA" id="ARBA00008520"/>
    </source>
</evidence>
<dbReference type="PANTHER" id="PTHR43649">
    <property type="entry name" value="ARABINOSE-BINDING PROTEIN-RELATED"/>
    <property type="match status" value="1"/>
</dbReference>
<protein>
    <submittedName>
        <fullName evidence="6">Extracellular solute-binding protein</fullName>
    </submittedName>
</protein>
<dbReference type="PANTHER" id="PTHR43649:SF31">
    <property type="entry name" value="SN-GLYCEROL-3-PHOSPHATE-BINDING PERIPLASMIC PROTEIN UGPB"/>
    <property type="match status" value="1"/>
</dbReference>
<organism evidence="6 7">
    <name type="scientific">Paenibacillus germinis</name>
    <dbReference type="NCBI Taxonomy" id="2654979"/>
    <lineage>
        <taxon>Bacteria</taxon>
        <taxon>Bacillati</taxon>
        <taxon>Bacillota</taxon>
        <taxon>Bacilli</taxon>
        <taxon>Bacillales</taxon>
        <taxon>Paenibacillaceae</taxon>
        <taxon>Paenibacillus</taxon>
    </lineage>
</organism>
<proteinExistence type="inferred from homology"/>
<reference evidence="6 7" key="1">
    <citation type="submission" date="2019-10" db="EMBL/GenBank/DDBJ databases">
        <title>Description of Paenibacillus choica sp. nov.</title>
        <authorList>
            <person name="Carlier A."/>
            <person name="Qi S."/>
        </authorList>
    </citation>
    <scope>NUCLEOTIDE SEQUENCE [LARGE SCALE GENOMIC DNA]</scope>
    <source>
        <strain evidence="6 7">LMG 31460</strain>
    </source>
</reference>
<evidence type="ECO:0000256" key="3">
    <source>
        <dbReference type="ARBA" id="ARBA00022448"/>
    </source>
</evidence>
<comment type="subcellular location">
    <subcellularLocation>
        <location evidence="1">Cell envelope</location>
    </subcellularLocation>
</comment>
<feature type="compositionally biased region" description="Polar residues" evidence="5">
    <location>
        <begin position="36"/>
        <end position="51"/>
    </location>
</feature>
<keyword evidence="3" id="KW-0813">Transport</keyword>
<dbReference type="Gene3D" id="3.40.190.10">
    <property type="entry name" value="Periplasmic binding protein-like II"/>
    <property type="match status" value="1"/>
</dbReference>
<keyword evidence="7" id="KW-1185">Reference proteome</keyword>
<evidence type="ECO:0000313" key="7">
    <source>
        <dbReference type="Proteomes" id="UP000658690"/>
    </source>
</evidence>
<accession>A0ABX1Z5R0</accession>
<dbReference type="PROSITE" id="PS51257">
    <property type="entry name" value="PROKAR_LIPOPROTEIN"/>
    <property type="match status" value="1"/>
</dbReference>
<gene>
    <name evidence="6" type="ORF">GC102_17750</name>
</gene>
<sequence>MLTNGNRKMKSVLPVIVVGVMMVSVLGACGNSTTNNKGGNASASPTASGQPVATAPAKEPVTITAWSNDRSAMDVVTEQVKQFNSANKDVQINYVVQSDDYAKVLTLALQTNQAPDVFTRVGGIDYVKNKWVLPIEGLVDQKLISTLKPFTSGKSPDGKLYSLPTTAITSRLIYNKDLFRSAGLDPEKPPVTFSEMKAAAQKITEAGKGVSYGIGIPLKYVGYVDWGIDPLIAAGNGDLSSSTYNVKTGKFEMDKYKPAVEMVREIIKNKWAFPGASSLDNDPMRSAFADGKIGMFIAQTWDVGVLNDQFKSKADWGVAPLPVPDGTVHSGGVASTGGSWSIWSGNKHPKEAAKVFEFFNGSQMSQVLQKSGKIIALNPEAADPKFASNVKGSVGFLVKPNERSMMWPPSSFMEIKGKTYRDTIIELFLTDKPIEPALQQLNDTYNGAYDTALAAGKFKKEDYTR</sequence>
<name>A0ABX1Z5R0_9BACL</name>
<evidence type="ECO:0000256" key="5">
    <source>
        <dbReference type="SAM" id="MobiDB-lite"/>
    </source>
</evidence>
<keyword evidence="4" id="KW-0732">Signal</keyword>
<dbReference type="RefSeq" id="WP_171690752.1">
    <property type="nucleotide sequence ID" value="NZ_WHOC01000089.1"/>
</dbReference>
<comment type="similarity">
    <text evidence="2">Belongs to the bacterial solute-binding protein 1 family.</text>
</comment>
<evidence type="ECO:0000256" key="4">
    <source>
        <dbReference type="ARBA" id="ARBA00022729"/>
    </source>
</evidence>
<evidence type="ECO:0000256" key="1">
    <source>
        <dbReference type="ARBA" id="ARBA00004196"/>
    </source>
</evidence>
<evidence type="ECO:0000313" key="6">
    <source>
        <dbReference type="EMBL" id="NOU87604.1"/>
    </source>
</evidence>
<dbReference type="Proteomes" id="UP000658690">
    <property type="component" value="Unassembled WGS sequence"/>
</dbReference>
<dbReference type="InterPro" id="IPR050490">
    <property type="entry name" value="Bact_solute-bd_prot1"/>
</dbReference>